<dbReference type="AlphaFoldDB" id="A0A8J3EJD9"/>
<reference evidence="2" key="1">
    <citation type="journal article" date="2014" name="Int. J. Syst. Evol. Microbiol.">
        <title>Complete genome sequence of Corynebacterium casei LMG S-19264T (=DSM 44701T), isolated from a smear-ripened cheese.</title>
        <authorList>
            <consortium name="US DOE Joint Genome Institute (JGI-PGF)"/>
            <person name="Walter F."/>
            <person name="Albersmeier A."/>
            <person name="Kalinowski J."/>
            <person name="Ruckert C."/>
        </authorList>
    </citation>
    <scope>NUCLEOTIDE SEQUENCE</scope>
    <source>
        <strain evidence="2">CGMCC 1.12360</strain>
    </source>
</reference>
<proteinExistence type="predicted"/>
<evidence type="ECO:0000313" key="2">
    <source>
        <dbReference type="EMBL" id="GGH70561.1"/>
    </source>
</evidence>
<evidence type="ECO:0000256" key="1">
    <source>
        <dbReference type="SAM" id="Coils"/>
    </source>
</evidence>
<dbReference type="RefSeq" id="WP_188390855.1">
    <property type="nucleotide sequence ID" value="NZ_BMEV01000006.1"/>
</dbReference>
<protein>
    <submittedName>
        <fullName evidence="2">Uncharacterized protein</fullName>
    </submittedName>
</protein>
<accession>A0A8J3EJD9</accession>
<dbReference type="Proteomes" id="UP000602050">
    <property type="component" value="Unassembled WGS sequence"/>
</dbReference>
<reference evidence="2" key="2">
    <citation type="submission" date="2020-09" db="EMBL/GenBank/DDBJ databases">
        <authorList>
            <person name="Sun Q."/>
            <person name="Zhou Y."/>
        </authorList>
    </citation>
    <scope>NUCLEOTIDE SEQUENCE</scope>
    <source>
        <strain evidence="2">CGMCC 1.12360</strain>
    </source>
</reference>
<keyword evidence="3" id="KW-1185">Reference proteome</keyword>
<dbReference type="EMBL" id="BMEV01000006">
    <property type="protein sequence ID" value="GGH70561.1"/>
    <property type="molecule type" value="Genomic_DNA"/>
</dbReference>
<name>A0A8J3EJD9_9BACI</name>
<comment type="caution">
    <text evidence="2">The sequence shown here is derived from an EMBL/GenBank/DDBJ whole genome shotgun (WGS) entry which is preliminary data.</text>
</comment>
<gene>
    <name evidence="2" type="ORF">GCM10010978_05610</name>
</gene>
<sequence length="224" mass="27483">MGIYFKDQLKGKLYQNKGHIKAHQQSEFYESHVSIWMKQQQQINDLMQRSMEMMQRQSRFQEERQREKWDQINVQMKQLKEDKQQEKLMEKLLAKMGQIEENQNNLKQEREKDKHFQQQVQEQMNQLMQQYRQMEEQLENITGQIENQELQAKETSQRLEEQEAITQKIVRQLDFIRSIIFERTSYVTDKMDEYFQYVKDAISPSALHRNRPLFEEKVEKEKIN</sequence>
<keyword evidence="1" id="KW-0175">Coiled coil</keyword>
<feature type="coiled-coil region" evidence="1">
    <location>
        <begin position="89"/>
        <end position="165"/>
    </location>
</feature>
<organism evidence="2 3">
    <name type="scientific">Compostibacillus humi</name>
    <dbReference type="NCBI Taxonomy" id="1245525"/>
    <lineage>
        <taxon>Bacteria</taxon>
        <taxon>Bacillati</taxon>
        <taxon>Bacillota</taxon>
        <taxon>Bacilli</taxon>
        <taxon>Bacillales</taxon>
        <taxon>Bacillaceae</taxon>
        <taxon>Compostibacillus</taxon>
    </lineage>
</organism>
<evidence type="ECO:0000313" key="3">
    <source>
        <dbReference type="Proteomes" id="UP000602050"/>
    </source>
</evidence>